<dbReference type="RefSeq" id="WP_171224553.1">
    <property type="nucleotide sequence ID" value="NZ_CP053085.1"/>
</dbReference>
<gene>
    <name evidence="2" type="ORF">HKW67_06175</name>
</gene>
<proteinExistence type="predicted"/>
<dbReference type="Proteomes" id="UP000500938">
    <property type="component" value="Chromosome"/>
</dbReference>
<evidence type="ECO:0000313" key="2">
    <source>
        <dbReference type="EMBL" id="QJR35124.1"/>
    </source>
</evidence>
<keyword evidence="3" id="KW-1185">Reference proteome</keyword>
<dbReference type="KEGG" id="ggr:HKW67_06175"/>
<feature type="chain" id="PRO_5026772121" description="DUF5683 domain-containing protein" evidence="1">
    <location>
        <begin position="24"/>
        <end position="307"/>
    </location>
</feature>
<dbReference type="EMBL" id="CP053085">
    <property type="protein sequence ID" value="QJR35124.1"/>
    <property type="molecule type" value="Genomic_DNA"/>
</dbReference>
<reference evidence="2 3" key="1">
    <citation type="submission" date="2020-05" db="EMBL/GenBank/DDBJ databases">
        <title>Complete genome sequence of Gemmatimonas greenlandica TET16.</title>
        <authorList>
            <person name="Zeng Y."/>
        </authorList>
    </citation>
    <scope>NUCLEOTIDE SEQUENCE [LARGE SCALE GENOMIC DNA]</scope>
    <source>
        <strain evidence="2 3">TET16</strain>
    </source>
</reference>
<evidence type="ECO:0000313" key="3">
    <source>
        <dbReference type="Proteomes" id="UP000500938"/>
    </source>
</evidence>
<keyword evidence="1" id="KW-0732">Signal</keyword>
<organism evidence="2 3">
    <name type="scientific">Gemmatimonas groenlandica</name>
    <dbReference type="NCBI Taxonomy" id="2732249"/>
    <lineage>
        <taxon>Bacteria</taxon>
        <taxon>Pseudomonadati</taxon>
        <taxon>Gemmatimonadota</taxon>
        <taxon>Gemmatimonadia</taxon>
        <taxon>Gemmatimonadales</taxon>
        <taxon>Gemmatimonadaceae</taxon>
        <taxon>Gemmatimonas</taxon>
    </lineage>
</organism>
<name>A0A6M4IJ55_9BACT</name>
<sequence length="307" mass="33607">MRRRIRIAASGLYVCLTASVALAQGGTPVALRVAVAPPTARADSAAIPAAVSQAWRPASGARAPWWAPVLSGVVPGAGQFAMGQQRSVGYLVAEGYLILQQVRARRDANRDRDAYRALAFEVARQPFGGERPRGSWDYYESMEKYLESGAFDRIPGGSIDPETDESTYNGARWLLARETYWLNPAVAPAVGSAEYQRALAFYQSRAVPAAFQWSWRDAQLQRDVYAQTIASANRSVQRAVNYVGLIGANHLVSLIDAYVSVRVRRFGGAGVVGMSMESIHTVVEPVGDPRDGRRQLRTAIRLVPERR</sequence>
<protein>
    <recommendedName>
        <fullName evidence="4">DUF5683 domain-containing protein</fullName>
    </recommendedName>
</protein>
<evidence type="ECO:0008006" key="4">
    <source>
        <dbReference type="Google" id="ProtNLM"/>
    </source>
</evidence>
<dbReference type="AlphaFoldDB" id="A0A6M4IJ55"/>
<evidence type="ECO:0000256" key="1">
    <source>
        <dbReference type="SAM" id="SignalP"/>
    </source>
</evidence>
<accession>A0A6M4IJ55</accession>
<feature type="signal peptide" evidence="1">
    <location>
        <begin position="1"/>
        <end position="23"/>
    </location>
</feature>